<accession>A0A7W8EFD6</accession>
<organism evidence="2 3">
    <name type="scientific">Nonomuraea endophytica</name>
    <dbReference type="NCBI Taxonomy" id="714136"/>
    <lineage>
        <taxon>Bacteria</taxon>
        <taxon>Bacillati</taxon>
        <taxon>Actinomycetota</taxon>
        <taxon>Actinomycetes</taxon>
        <taxon>Streptosporangiales</taxon>
        <taxon>Streptosporangiaceae</taxon>
        <taxon>Nonomuraea</taxon>
    </lineage>
</organism>
<dbReference type="SUPFAM" id="SSF51735">
    <property type="entry name" value="NAD(P)-binding Rossmann-fold domains"/>
    <property type="match status" value="1"/>
</dbReference>
<evidence type="ECO:0000313" key="3">
    <source>
        <dbReference type="Proteomes" id="UP000568380"/>
    </source>
</evidence>
<dbReference type="EMBL" id="JACHIN010000005">
    <property type="protein sequence ID" value="MBB5078655.1"/>
    <property type="molecule type" value="Genomic_DNA"/>
</dbReference>
<feature type="domain" description="NAD(P)-binding" evidence="1">
    <location>
        <begin position="6"/>
        <end position="181"/>
    </location>
</feature>
<dbReference type="InterPro" id="IPR016040">
    <property type="entry name" value="NAD(P)-bd_dom"/>
</dbReference>
<keyword evidence="3" id="KW-1185">Reference proteome</keyword>
<name>A0A7W8EFD6_9ACTN</name>
<proteinExistence type="predicted"/>
<dbReference type="Proteomes" id="UP000568380">
    <property type="component" value="Unassembled WGS sequence"/>
</dbReference>
<dbReference type="PANTHER" id="PTHR43162">
    <property type="match status" value="1"/>
</dbReference>
<evidence type="ECO:0000313" key="2">
    <source>
        <dbReference type="EMBL" id="MBB5078655.1"/>
    </source>
</evidence>
<reference evidence="2 3" key="1">
    <citation type="submission" date="2020-08" db="EMBL/GenBank/DDBJ databases">
        <title>Genomic Encyclopedia of Type Strains, Phase IV (KMG-IV): sequencing the most valuable type-strain genomes for metagenomic binning, comparative biology and taxonomic classification.</title>
        <authorList>
            <person name="Goeker M."/>
        </authorList>
    </citation>
    <scope>NUCLEOTIDE SEQUENCE [LARGE SCALE GENOMIC DNA]</scope>
    <source>
        <strain evidence="2 3">DSM 45385</strain>
    </source>
</reference>
<dbReference type="Gene3D" id="3.90.25.10">
    <property type="entry name" value="UDP-galactose 4-epimerase, domain 1"/>
    <property type="match status" value="1"/>
</dbReference>
<sequence>MFVVTGATGNVGRALVRTLYEAGEQVTAVARRITAADAPDGVRTVAADLTDPATLGPALRGARAAFLLVPPVLAPEADAGVMAAVEAAGVGRIVVLTSQSAATRPESPGHGLRVRHFEDQAMASGLGWTVIRPGGFASNAYAWAESVRARREVFAPFADVPLPVVHPDDIAEVGAATLRDPAHDGRTYVLTGPELITPRQMTAALGDALGEELAFTELTRAEARARMLAFMPEAVADGTLDILGEPTADEQKISPDVERVLGRAPHSFATWAGQNAAAFG</sequence>
<dbReference type="RefSeq" id="WP_184963577.1">
    <property type="nucleotide sequence ID" value="NZ_JACHIN010000005.1"/>
</dbReference>
<dbReference type="Gene3D" id="3.40.50.720">
    <property type="entry name" value="NAD(P)-binding Rossmann-like Domain"/>
    <property type="match status" value="1"/>
</dbReference>
<dbReference type="InterPro" id="IPR051604">
    <property type="entry name" value="Ergot_Alk_Oxidoreductase"/>
</dbReference>
<protein>
    <submittedName>
        <fullName evidence="2">Uncharacterized protein YbjT (DUF2867 family)</fullName>
    </submittedName>
</protein>
<dbReference type="PANTHER" id="PTHR43162:SF1">
    <property type="entry name" value="PRESTALK A DIFFERENTIATION PROTEIN A"/>
    <property type="match status" value="1"/>
</dbReference>
<dbReference type="InterPro" id="IPR036291">
    <property type="entry name" value="NAD(P)-bd_dom_sf"/>
</dbReference>
<dbReference type="Pfam" id="PF13460">
    <property type="entry name" value="NAD_binding_10"/>
    <property type="match status" value="1"/>
</dbReference>
<evidence type="ECO:0000259" key="1">
    <source>
        <dbReference type="Pfam" id="PF13460"/>
    </source>
</evidence>
<gene>
    <name evidence="2" type="ORF">HNR40_004141</name>
</gene>
<dbReference type="AlphaFoldDB" id="A0A7W8EFD6"/>
<comment type="caution">
    <text evidence="2">The sequence shown here is derived from an EMBL/GenBank/DDBJ whole genome shotgun (WGS) entry which is preliminary data.</text>
</comment>